<keyword evidence="1" id="KW-0663">Pyridoxal phosphate</keyword>
<dbReference type="PANTHER" id="PTHR43586">
    <property type="entry name" value="CYSTEINE DESULFURASE"/>
    <property type="match status" value="1"/>
</dbReference>
<sequence>MGRPGRHRRAAGRAGAGRDGRCCVTPLYPPAAFGVPEGVAHLCAGGEPPFLESHAQAFALYAKHKSAGYAGRDAQGEEITRVRRLLAEDWAVPLEEIGFVSSVAEGVSMLAESMDLAGGNVVAADIEYPSMIGPFARLPGVELRLADGLGGIAQMVDANTRVILASDISNLTGEAADLEGLRALADRVGAALVVDHTQAAGWKRIRADLADFAFSACYKWLLGTTGIAVAYWNRRRQPGWAPRTQGWFSVQTPTDWSAPQLKPDAMRFCRGNPSFLPLYVLGNALDFARAYDPAQVEAHVHQLSVDLREGLIAAGITPTTPPHHGANVCLAHPDSDAVVAAMAEDGVMAWGGRGRLRFSLHAYNGSADVAQAVAALKKALARG</sequence>
<keyword evidence="3" id="KW-0808">Transferase</keyword>
<dbReference type="Pfam" id="PF00266">
    <property type="entry name" value="Aminotran_5"/>
    <property type="match status" value="1"/>
</dbReference>
<evidence type="ECO:0000259" key="2">
    <source>
        <dbReference type="Pfam" id="PF00266"/>
    </source>
</evidence>
<dbReference type="Gene3D" id="3.90.1150.10">
    <property type="entry name" value="Aspartate Aminotransferase, domain 1"/>
    <property type="match status" value="1"/>
</dbReference>
<feature type="domain" description="Aminotransferase class V" evidence="2">
    <location>
        <begin position="76"/>
        <end position="369"/>
    </location>
</feature>
<name>A0A437M2Q2_9PROT</name>
<dbReference type="Gene3D" id="3.40.640.10">
    <property type="entry name" value="Type I PLP-dependent aspartate aminotransferase-like (Major domain)"/>
    <property type="match status" value="1"/>
</dbReference>
<dbReference type="InterPro" id="IPR015421">
    <property type="entry name" value="PyrdxlP-dep_Trfase_major"/>
</dbReference>
<evidence type="ECO:0000313" key="3">
    <source>
        <dbReference type="EMBL" id="RVT91794.1"/>
    </source>
</evidence>
<proteinExistence type="predicted"/>
<dbReference type="PANTHER" id="PTHR43586:SF15">
    <property type="entry name" value="BLR3095 PROTEIN"/>
    <property type="match status" value="1"/>
</dbReference>
<dbReference type="SUPFAM" id="SSF53383">
    <property type="entry name" value="PLP-dependent transferases"/>
    <property type="match status" value="1"/>
</dbReference>
<keyword evidence="3" id="KW-0032">Aminotransferase</keyword>
<dbReference type="EMBL" id="SACL01000009">
    <property type="protein sequence ID" value="RVT91794.1"/>
    <property type="molecule type" value="Genomic_DNA"/>
</dbReference>
<dbReference type="InterPro" id="IPR015422">
    <property type="entry name" value="PyrdxlP-dep_Trfase_small"/>
</dbReference>
<dbReference type="Proteomes" id="UP000282957">
    <property type="component" value="Unassembled WGS sequence"/>
</dbReference>
<reference evidence="3 4" key="1">
    <citation type="submission" date="2019-01" db="EMBL/GenBank/DDBJ databases">
        <authorList>
            <person name="Chen W.-M."/>
        </authorList>
    </citation>
    <scope>NUCLEOTIDE SEQUENCE [LARGE SCALE GENOMIC DNA]</scope>
    <source>
        <strain evidence="3 4">CCP-6</strain>
    </source>
</reference>
<keyword evidence="4" id="KW-1185">Reference proteome</keyword>
<accession>A0A437M2Q2</accession>
<protein>
    <submittedName>
        <fullName evidence="3">Aminotransferase class V-fold PLP-dependent enzyme</fullName>
    </submittedName>
</protein>
<organism evidence="3 4">
    <name type="scientific">Rhodovarius crocodyli</name>
    <dbReference type="NCBI Taxonomy" id="1979269"/>
    <lineage>
        <taxon>Bacteria</taxon>
        <taxon>Pseudomonadati</taxon>
        <taxon>Pseudomonadota</taxon>
        <taxon>Alphaproteobacteria</taxon>
        <taxon>Acetobacterales</taxon>
        <taxon>Roseomonadaceae</taxon>
        <taxon>Rhodovarius</taxon>
    </lineage>
</organism>
<evidence type="ECO:0000256" key="1">
    <source>
        <dbReference type="ARBA" id="ARBA00022898"/>
    </source>
</evidence>
<dbReference type="GO" id="GO:0008483">
    <property type="term" value="F:transaminase activity"/>
    <property type="evidence" value="ECO:0007669"/>
    <property type="project" value="UniProtKB-KW"/>
</dbReference>
<comment type="caution">
    <text evidence="3">The sequence shown here is derived from an EMBL/GenBank/DDBJ whole genome shotgun (WGS) entry which is preliminary data.</text>
</comment>
<dbReference type="OrthoDB" id="9804366at2"/>
<evidence type="ECO:0000313" key="4">
    <source>
        <dbReference type="Proteomes" id="UP000282957"/>
    </source>
</evidence>
<dbReference type="InterPro" id="IPR000192">
    <property type="entry name" value="Aminotrans_V_dom"/>
</dbReference>
<dbReference type="AlphaFoldDB" id="A0A437M2Q2"/>
<dbReference type="InterPro" id="IPR015424">
    <property type="entry name" value="PyrdxlP-dep_Trfase"/>
</dbReference>
<gene>
    <name evidence="3" type="ORF">EOD42_20990</name>
</gene>